<dbReference type="EMBL" id="CP002345">
    <property type="protein sequence ID" value="ADQ81162.1"/>
    <property type="molecule type" value="Genomic_DNA"/>
</dbReference>
<dbReference type="AlphaFoldDB" id="E4T8Q3"/>
<protein>
    <recommendedName>
        <fullName evidence="3">DUF2851 domain-containing protein</fullName>
    </recommendedName>
</protein>
<dbReference type="STRING" id="694427.Palpr_3034"/>
<dbReference type="KEGG" id="ppn:Palpr_3034"/>
<evidence type="ECO:0000313" key="1">
    <source>
        <dbReference type="EMBL" id="ADQ81162.1"/>
    </source>
</evidence>
<name>E4T8Q3_PALPW</name>
<reference evidence="1 2" key="2">
    <citation type="journal article" date="2011" name="Stand. Genomic Sci.">
        <title>Complete genome sequence of Paludibacter propionicigenes type strain (WB4).</title>
        <authorList>
            <person name="Gronow S."/>
            <person name="Munk C."/>
            <person name="Lapidus A."/>
            <person name="Nolan M."/>
            <person name="Lucas S."/>
            <person name="Hammon N."/>
            <person name="Deshpande S."/>
            <person name="Cheng J.F."/>
            <person name="Tapia R."/>
            <person name="Han C."/>
            <person name="Goodwin L."/>
            <person name="Pitluck S."/>
            <person name="Liolios K."/>
            <person name="Ivanova N."/>
            <person name="Mavromatis K."/>
            <person name="Mikhailova N."/>
            <person name="Pati A."/>
            <person name="Chen A."/>
            <person name="Palaniappan K."/>
            <person name="Land M."/>
            <person name="Hauser L."/>
            <person name="Chang Y.J."/>
            <person name="Jeffries C.D."/>
            <person name="Brambilla E."/>
            <person name="Rohde M."/>
            <person name="Goker M."/>
            <person name="Detter J.C."/>
            <person name="Woyke T."/>
            <person name="Bristow J."/>
            <person name="Eisen J.A."/>
            <person name="Markowitz V."/>
            <person name="Hugenholtz P."/>
            <person name="Kyrpides N.C."/>
            <person name="Klenk H.P."/>
        </authorList>
    </citation>
    <scope>NUCLEOTIDE SEQUENCE [LARGE SCALE GENOMIC DNA]</scope>
    <source>
        <strain evidence="2">DSM 17365 / JCM 13257 / WB4</strain>
    </source>
</reference>
<dbReference type="Proteomes" id="UP000008718">
    <property type="component" value="Chromosome"/>
</dbReference>
<dbReference type="InterPro" id="IPR021272">
    <property type="entry name" value="DUF2851"/>
</dbReference>
<proteinExistence type="predicted"/>
<dbReference type="HOGENOM" id="CLU_044582_0_0_10"/>
<evidence type="ECO:0000313" key="2">
    <source>
        <dbReference type="Proteomes" id="UP000008718"/>
    </source>
</evidence>
<gene>
    <name evidence="1" type="ordered locus">Palpr_3034</name>
</gene>
<dbReference type="Pfam" id="PF11013">
    <property type="entry name" value="DUF2851"/>
    <property type="match status" value="1"/>
</dbReference>
<keyword evidence="2" id="KW-1185">Reference proteome</keyword>
<organism evidence="1 2">
    <name type="scientific">Paludibacter propionicigenes (strain DSM 17365 / JCM 13257 / WB4)</name>
    <dbReference type="NCBI Taxonomy" id="694427"/>
    <lineage>
        <taxon>Bacteria</taxon>
        <taxon>Pseudomonadati</taxon>
        <taxon>Bacteroidota</taxon>
        <taxon>Bacteroidia</taxon>
        <taxon>Bacteroidales</taxon>
        <taxon>Paludibacteraceae</taxon>
        <taxon>Paludibacter</taxon>
    </lineage>
</organism>
<accession>E4T8Q3</accession>
<evidence type="ECO:0008006" key="3">
    <source>
        <dbReference type="Google" id="ProtNLM"/>
    </source>
</evidence>
<dbReference type="eggNOG" id="ENOG502Z7XW">
    <property type="taxonomic scope" value="Bacteria"/>
</dbReference>
<reference key="1">
    <citation type="submission" date="2010-11" db="EMBL/GenBank/DDBJ databases">
        <title>The complete genome of Paludibacter propionicigenes DSM 17365.</title>
        <authorList>
            <consortium name="US DOE Joint Genome Institute (JGI-PGF)"/>
            <person name="Lucas S."/>
            <person name="Copeland A."/>
            <person name="Lapidus A."/>
            <person name="Bruce D."/>
            <person name="Goodwin L."/>
            <person name="Pitluck S."/>
            <person name="Kyrpides N."/>
            <person name="Mavromatis K."/>
            <person name="Ivanova N."/>
            <person name="Munk A.C."/>
            <person name="Brettin T."/>
            <person name="Detter J.C."/>
            <person name="Han C."/>
            <person name="Tapia R."/>
            <person name="Land M."/>
            <person name="Hauser L."/>
            <person name="Markowitz V."/>
            <person name="Cheng J.-F."/>
            <person name="Hugenholtz P."/>
            <person name="Woyke T."/>
            <person name="Wu D."/>
            <person name="Gronow S."/>
            <person name="Wellnitz S."/>
            <person name="Brambilla E."/>
            <person name="Klenk H.-P."/>
            <person name="Eisen J.A."/>
        </authorList>
    </citation>
    <scope>NUCLEOTIDE SEQUENCE</scope>
    <source>
        <strain>WB4</strain>
    </source>
</reference>
<sequence length="422" mass="48817">MKESILHYVWQNKLFSLQNLTTTDEERVEVVDVGRINTDAGPDFFNAKIKIADTIWAGNVEIHTHSSDWNKHNHQLDKAYDSVILHVVSTVDTEIFRTDGTKIPQLELKFPDFIAHNYEQLCSQQKWIPCADKIHLIPAIFIQSWKNALLAERLEQKMNAIEVLLKDNNQHWEEAFYITLARSFGFGINNQAFESLAKSLPVSILGKHKDQLFQLEALLFGQSGLLCLDELDEYATSLKKEYDFLQSKYGLTPIKKSEWKLLRLRPDNFPHVRIAQFAALVHSSSKLFSKIVGNPDIEYIQQLFSCETSFYWNTHYLFAHESVLNVKRLGKLSVNGIIVNTVVPFLFCYASQKKNDELKDKTLQILERIPAERNSIVSNWKNLDLKVENAFDSQALLQLKKQYCDERKCLRCRIGHKVLTLE</sequence>
<dbReference type="OrthoDB" id="1005072at2"/>
<dbReference type="RefSeq" id="WP_013446531.1">
    <property type="nucleotide sequence ID" value="NC_014734.1"/>
</dbReference>